<evidence type="ECO:0000313" key="1">
    <source>
        <dbReference type="EMBL" id="KZX16645.1"/>
    </source>
</evidence>
<dbReference type="EMBL" id="LWMW01000088">
    <property type="protein sequence ID" value="KZX16645.1"/>
    <property type="molecule type" value="Genomic_DNA"/>
</dbReference>
<dbReference type="PATRIC" id="fig|47311.3.peg.762"/>
<evidence type="ECO:0000313" key="2">
    <source>
        <dbReference type="Proteomes" id="UP000077275"/>
    </source>
</evidence>
<accession>A0A166EGZ6</accession>
<dbReference type="STRING" id="47311.MBCUT_06830"/>
<dbReference type="Proteomes" id="UP000077275">
    <property type="component" value="Unassembled WGS sequence"/>
</dbReference>
<protein>
    <submittedName>
        <fullName evidence="1">Uncharacterized protein</fullName>
    </submittedName>
</protein>
<organism evidence="1 2">
    <name type="scientific">Methanobrevibacter cuticularis</name>
    <dbReference type="NCBI Taxonomy" id="47311"/>
    <lineage>
        <taxon>Archaea</taxon>
        <taxon>Methanobacteriati</taxon>
        <taxon>Methanobacteriota</taxon>
        <taxon>Methanomada group</taxon>
        <taxon>Methanobacteria</taxon>
        <taxon>Methanobacteriales</taxon>
        <taxon>Methanobacteriaceae</taxon>
        <taxon>Methanobrevibacter</taxon>
    </lineage>
</organism>
<proteinExistence type="predicted"/>
<gene>
    <name evidence="1" type="ORF">MBCUT_06830</name>
</gene>
<sequence>MYPQIDETLEKVLKENNHPLLSKFKITLLTRKWETEPHCIMIMHTSDDPKEDEDTYDSERRSLEYIILIKTTKIDDLAYLDAMKELGKISYVIKKILRKSKDMVYTNEGGKTIDLRQGLQIGQIVPEFVNYVIKSSQMKIIIPVDEIDIETLDNEFESITSKDTVKWES</sequence>
<dbReference type="AlphaFoldDB" id="A0A166EGZ6"/>
<comment type="caution">
    <text evidence="1">The sequence shown here is derived from an EMBL/GenBank/DDBJ whole genome shotgun (WGS) entry which is preliminary data.</text>
</comment>
<name>A0A166EGZ6_9EURY</name>
<keyword evidence="2" id="KW-1185">Reference proteome</keyword>
<dbReference type="RefSeq" id="WP_067258928.1">
    <property type="nucleotide sequence ID" value="NZ_LWMW01000088.1"/>
</dbReference>
<reference evidence="1 2" key="1">
    <citation type="submission" date="2016-04" db="EMBL/GenBank/DDBJ databases">
        <title>Genome sequence of Methanobrevibacter cuticularis DSM 11139.</title>
        <authorList>
            <person name="Poehlein A."/>
            <person name="Seedorf H."/>
            <person name="Daniel R."/>
        </authorList>
    </citation>
    <scope>NUCLEOTIDE SEQUENCE [LARGE SCALE GENOMIC DNA]</scope>
    <source>
        <strain evidence="1 2">DSM 11139</strain>
    </source>
</reference>